<reference evidence="1 2" key="1">
    <citation type="submission" date="2014-04" db="EMBL/GenBank/DDBJ databases">
        <authorList>
            <consortium name="DOE Joint Genome Institute"/>
            <person name="Kuo A."/>
            <person name="Ruytinx J."/>
            <person name="Rineau F."/>
            <person name="Colpaert J."/>
            <person name="Kohler A."/>
            <person name="Nagy L.G."/>
            <person name="Floudas D."/>
            <person name="Copeland A."/>
            <person name="Barry K.W."/>
            <person name="Cichocki N."/>
            <person name="Veneault-Fourrey C."/>
            <person name="LaButti K."/>
            <person name="Lindquist E.A."/>
            <person name="Lipzen A."/>
            <person name="Lundell T."/>
            <person name="Morin E."/>
            <person name="Murat C."/>
            <person name="Sun H."/>
            <person name="Tunlid A."/>
            <person name="Henrissat B."/>
            <person name="Grigoriev I.V."/>
            <person name="Hibbett D.S."/>
            <person name="Martin F."/>
            <person name="Nordberg H.P."/>
            <person name="Cantor M.N."/>
            <person name="Hua S.X."/>
        </authorList>
    </citation>
    <scope>NUCLEOTIDE SEQUENCE [LARGE SCALE GENOMIC DNA]</scope>
    <source>
        <strain evidence="1 2">UH-Slu-Lm8-n1</strain>
    </source>
</reference>
<protein>
    <recommendedName>
        <fullName evidence="3">DDE Tnp4 domain-containing protein</fullName>
    </recommendedName>
</protein>
<dbReference type="OrthoDB" id="2408877at2759"/>
<accession>A0A0C9ZHF1</accession>
<evidence type="ECO:0000313" key="2">
    <source>
        <dbReference type="Proteomes" id="UP000054485"/>
    </source>
</evidence>
<organism evidence="1 2">
    <name type="scientific">Suillus luteus UH-Slu-Lm8-n1</name>
    <dbReference type="NCBI Taxonomy" id="930992"/>
    <lineage>
        <taxon>Eukaryota</taxon>
        <taxon>Fungi</taxon>
        <taxon>Dikarya</taxon>
        <taxon>Basidiomycota</taxon>
        <taxon>Agaricomycotina</taxon>
        <taxon>Agaricomycetes</taxon>
        <taxon>Agaricomycetidae</taxon>
        <taxon>Boletales</taxon>
        <taxon>Suillineae</taxon>
        <taxon>Suillaceae</taxon>
        <taxon>Suillus</taxon>
    </lineage>
</organism>
<dbReference type="Proteomes" id="UP000054485">
    <property type="component" value="Unassembled WGS sequence"/>
</dbReference>
<sequence length="216" mass="24317">MGRYRDGALILDIACLAGISEEKEVEKSWIDDQLKFQGTWREGWVMYNGTIVVLHTKPGLNGDAYYTRKSNYGLNLQVGNLLSNLRIVDYAHGLTDWFFKGNEFAWVDSAYPVSSHTIPVQKRPASLIPKNVLFDSAVAHLQRHHRAACDWIMVVIILHNLVIDVEGGVQGAHFAGIHTRTDEQEDRGMPDIFPGQVIGNNGELKQQQLVEELMAF</sequence>
<evidence type="ECO:0008006" key="3">
    <source>
        <dbReference type="Google" id="ProtNLM"/>
    </source>
</evidence>
<name>A0A0C9ZHF1_9AGAM</name>
<dbReference type="InParanoid" id="A0A0C9ZHF1"/>
<gene>
    <name evidence="1" type="ORF">CY34DRAFT_26218</name>
</gene>
<dbReference type="AlphaFoldDB" id="A0A0C9ZHF1"/>
<reference evidence="2" key="2">
    <citation type="submission" date="2015-01" db="EMBL/GenBank/DDBJ databases">
        <title>Evolutionary Origins and Diversification of the Mycorrhizal Mutualists.</title>
        <authorList>
            <consortium name="DOE Joint Genome Institute"/>
            <consortium name="Mycorrhizal Genomics Consortium"/>
            <person name="Kohler A."/>
            <person name="Kuo A."/>
            <person name="Nagy L.G."/>
            <person name="Floudas D."/>
            <person name="Copeland A."/>
            <person name="Barry K.W."/>
            <person name="Cichocki N."/>
            <person name="Veneault-Fourrey C."/>
            <person name="LaButti K."/>
            <person name="Lindquist E.A."/>
            <person name="Lipzen A."/>
            <person name="Lundell T."/>
            <person name="Morin E."/>
            <person name="Murat C."/>
            <person name="Riley R."/>
            <person name="Ohm R."/>
            <person name="Sun H."/>
            <person name="Tunlid A."/>
            <person name="Henrissat B."/>
            <person name="Grigoriev I.V."/>
            <person name="Hibbett D.S."/>
            <person name="Martin F."/>
        </authorList>
    </citation>
    <scope>NUCLEOTIDE SEQUENCE [LARGE SCALE GENOMIC DNA]</scope>
    <source>
        <strain evidence="2">UH-Slu-Lm8-n1</strain>
    </source>
</reference>
<dbReference type="HOGENOM" id="CLU_018552_2_1_1"/>
<keyword evidence="2" id="KW-1185">Reference proteome</keyword>
<proteinExistence type="predicted"/>
<dbReference type="STRING" id="930992.A0A0C9ZHF1"/>
<evidence type="ECO:0000313" key="1">
    <source>
        <dbReference type="EMBL" id="KIK36835.1"/>
    </source>
</evidence>
<dbReference type="EMBL" id="KN835495">
    <property type="protein sequence ID" value="KIK36835.1"/>
    <property type="molecule type" value="Genomic_DNA"/>
</dbReference>